<dbReference type="InterPro" id="IPR056290">
    <property type="entry name" value="CEPT76/DRC7_peptidase-like_dom"/>
</dbReference>
<dbReference type="InterPro" id="IPR000008">
    <property type="entry name" value="C2_dom"/>
</dbReference>
<accession>A0A1U7TYT8</accession>
<feature type="region of interest" description="Disordered" evidence="2">
    <location>
        <begin position="780"/>
        <end position="809"/>
    </location>
</feature>
<dbReference type="Pfam" id="PF15625">
    <property type="entry name" value="CC2D2AN-C2"/>
    <property type="match status" value="1"/>
</dbReference>
<dbReference type="PROSITE" id="PS50004">
    <property type="entry name" value="C2"/>
    <property type="match status" value="1"/>
</dbReference>
<proteinExistence type="predicted"/>
<dbReference type="STRING" id="1868482.ENSTSYP00000001820"/>
<dbReference type="GO" id="GO:1904491">
    <property type="term" value="P:protein localization to ciliary transition zone"/>
    <property type="evidence" value="ECO:0007669"/>
    <property type="project" value="TreeGrafter"/>
</dbReference>
<dbReference type="GO" id="GO:0035869">
    <property type="term" value="C:ciliary transition zone"/>
    <property type="evidence" value="ECO:0007669"/>
    <property type="project" value="TreeGrafter"/>
</dbReference>
<evidence type="ECO:0000256" key="1">
    <source>
        <dbReference type="SAM" id="Coils"/>
    </source>
</evidence>
<feature type="compositionally biased region" description="Basic residues" evidence="2">
    <location>
        <begin position="303"/>
        <end position="312"/>
    </location>
</feature>
<feature type="domain" description="C2" evidence="3">
    <location>
        <begin position="746"/>
        <end position="924"/>
    </location>
</feature>
<dbReference type="Pfam" id="PF24656">
    <property type="entry name" value="CEPT76_peptidase"/>
    <property type="match status" value="1"/>
</dbReference>
<dbReference type="Gene3D" id="2.60.40.150">
    <property type="entry name" value="C2 domain"/>
    <property type="match status" value="1"/>
</dbReference>
<dbReference type="InterPro" id="IPR041510">
    <property type="entry name" value="DUF5523"/>
</dbReference>
<dbReference type="Pfam" id="PF17661">
    <property type="entry name" value="DUF5523"/>
    <property type="match status" value="1"/>
</dbReference>
<gene>
    <name evidence="5" type="primary">CC2D2A</name>
</gene>
<dbReference type="InterPro" id="IPR035892">
    <property type="entry name" value="C2_domain_sf"/>
</dbReference>
<protein>
    <submittedName>
        <fullName evidence="5">Coiled-coil and C2 domain-containing protein 2A</fullName>
    </submittedName>
</protein>
<dbReference type="InterPro" id="IPR052434">
    <property type="entry name" value="Tectonic-like_complex_comp"/>
</dbReference>
<reference evidence="5" key="1">
    <citation type="submission" date="2025-08" db="UniProtKB">
        <authorList>
            <consortium name="RefSeq"/>
        </authorList>
    </citation>
    <scope>IDENTIFICATION</scope>
</reference>
<dbReference type="RefSeq" id="XP_008065139.2">
    <property type="nucleotide sequence ID" value="XM_008066948.2"/>
</dbReference>
<dbReference type="InterPro" id="IPR056288">
    <property type="entry name" value="CEP76_C"/>
</dbReference>
<keyword evidence="1" id="KW-0175">Coiled coil</keyword>
<dbReference type="PANTHER" id="PTHR20837">
    <property type="entry name" value="CENTROSOMAL PROTEIN-RELATED"/>
    <property type="match status" value="1"/>
</dbReference>
<evidence type="ECO:0000313" key="4">
    <source>
        <dbReference type="Proteomes" id="UP000189704"/>
    </source>
</evidence>
<feature type="compositionally biased region" description="Basic and acidic residues" evidence="2">
    <location>
        <begin position="340"/>
        <end position="355"/>
    </location>
</feature>
<name>A0A1U7TYT8_CARSF</name>
<dbReference type="SMART" id="SM00239">
    <property type="entry name" value="C2"/>
    <property type="match status" value="1"/>
</dbReference>
<sequence length="1348" mass="154987">MLFVPSRQTVPTYKKLPENVQPRFLEDEGLYIGERLEMAHSHQNIMENRLLTQEPGRRWFGDDGRILAMPNPIKPFPSRPPVLTQEQSIKAELETLYKKAVKYVHSSQHMIGSGDPPGNFQLDIDISGLIFTHHPCFSREHVLAAKLAQLYDQYLARHQRNKAKFLTDKLQALRNAVHTGLNQEKPHQSLDAIKKTIKEYKSEIRQTRKLRDAEQEKDRTLLKTIIKVWKEMKSLREFQRFTNTPLKLVLRKEKVDQKADEDAYEAEIQAEISELLEEHAEEYEWMMEEYRMSYQQWKARKKAQRAKKKKRKPTAEERSDEETEEPCPEEELVKPTPPEPADRAVIEQQVRERAAHSRRRPGEPTLVPELSLAGSLTPNDQCPRVEVLRREDVKRRSVYLKVLFNNKEVSRTVSRQLGADFRVHFGQIFNLQIFNWPESLTLQVYETVGHGSPTLLAEVFLPIPETTIVTGRAPVEEVEFSSNQHVTLDHEGVGSGVPFTFEADGSNQLILMTSGKVSHSVAWAIGENGIPLIPPLSQQNIGFRSALKRADAISSIGTSGLTDMKKLAKWAAESKLDPNDPNNAPLMQLISVATSGESYVPDFFRLEQLQQEFNFVSDEELNRSKRFRLLHLRNQEVPEFRNYKQIPVYDREIMEKVFQDYEKRLQDRNVIETKEHIDTHRAIVAKYLQQVRESVINRFLVAKHHFLLADLVVEEEVPNISSEGSGILGLSLFKLAEQKRPLRPRRKGRKKVTAQNLSDGDIKLLVNIIRAYDIPVRKPTASKFQQPSRSSRTFSEKHAAPLSTNSPTHSADYPLGQVLVRPFVEVSFQRTICHTTTAEGPNPSWNEELELPFRAPNGDYSTASLQSVKDDVFINIFDEVLYDVLEDDRERGSGIHTRIERHWLGCVKIPFSTIYFQARIDGTFKIDIPPVLLGYSKERNMILERGFDSVRSLSEGSYITLFITIEPQLVPGQSVREKMNDMLKKFDSQEDEKLLQATEKFQAECALKFPNRQCLTTVIDISGKTVFITRYLKPLNPPQELLDVYPNNPQATAELVARYVSLIPFLPDSVSFAGICDLWSTSDQFLDLLAGDEEEHAVLLCNYFLSLGKKVWLVMGNAIPEGSTAYVLTWEQTHYLIWNPCSGHFYGQFDTFCPLKSVGCLIGPDNIWLNIQQYDSPLRINFDVTKPKLWKPFFSRSLPYPGLSSVQPEELIYQHTDKAAAAELQDRIEKILKEKIMDWRPRHLTRWNRYCTSTLRHFLPLLERSQGEDVEDDHRAELLKQLGDYRFSGFPLHMPYSEVKPLIDAVYSTGVHNIDVPNVEFALAVYIHPYPKNVLSVWIYVASLIRNR</sequence>
<dbReference type="GO" id="GO:1905515">
    <property type="term" value="P:non-motile cilium assembly"/>
    <property type="evidence" value="ECO:0007669"/>
    <property type="project" value="TreeGrafter"/>
</dbReference>
<dbReference type="KEGG" id="csyr:103269367"/>
<dbReference type="OrthoDB" id="2162143at2759"/>
<dbReference type="PANTHER" id="PTHR20837:SF7">
    <property type="entry name" value="COILED-COIL AND C2 DOMAIN-CONTAINING PROTEIN 2A"/>
    <property type="match status" value="1"/>
</dbReference>
<feature type="coiled-coil region" evidence="1">
    <location>
        <begin position="156"/>
        <end position="217"/>
    </location>
</feature>
<feature type="compositionally biased region" description="Polar residues" evidence="2">
    <location>
        <begin position="782"/>
        <end position="793"/>
    </location>
</feature>
<evidence type="ECO:0000259" key="3">
    <source>
        <dbReference type="PROSITE" id="PS50004"/>
    </source>
</evidence>
<evidence type="ECO:0000256" key="2">
    <source>
        <dbReference type="SAM" id="MobiDB-lite"/>
    </source>
</evidence>
<keyword evidence="4" id="KW-1185">Reference proteome</keyword>
<organism evidence="4 5">
    <name type="scientific">Carlito syrichta</name>
    <name type="common">Philippine tarsier</name>
    <name type="synonym">Tarsius syrichta</name>
    <dbReference type="NCBI Taxonomy" id="1868482"/>
    <lineage>
        <taxon>Eukaryota</taxon>
        <taxon>Metazoa</taxon>
        <taxon>Chordata</taxon>
        <taxon>Craniata</taxon>
        <taxon>Vertebrata</taxon>
        <taxon>Euteleostomi</taxon>
        <taxon>Mammalia</taxon>
        <taxon>Eutheria</taxon>
        <taxon>Euarchontoglires</taxon>
        <taxon>Primates</taxon>
        <taxon>Haplorrhini</taxon>
        <taxon>Tarsiiformes</taxon>
        <taxon>Tarsiidae</taxon>
        <taxon>Carlito</taxon>
    </lineage>
</organism>
<dbReference type="InterPro" id="IPR028928">
    <property type="entry name" value="CC2D2AN-C2"/>
</dbReference>
<dbReference type="CTD" id="57545"/>
<dbReference type="Proteomes" id="UP000189704">
    <property type="component" value="Unplaced"/>
</dbReference>
<feature type="region of interest" description="Disordered" evidence="2">
    <location>
        <begin position="303"/>
        <end position="378"/>
    </location>
</feature>
<dbReference type="Pfam" id="PF24652">
    <property type="entry name" value="CEP76_C"/>
    <property type="match status" value="1"/>
</dbReference>
<dbReference type="GeneID" id="103269367"/>
<evidence type="ECO:0000313" key="5">
    <source>
        <dbReference type="RefSeq" id="XP_008065139.2"/>
    </source>
</evidence>
<feature type="compositionally biased region" description="Acidic residues" evidence="2">
    <location>
        <begin position="318"/>
        <end position="330"/>
    </location>
</feature>